<dbReference type="EMBL" id="JASSZA010000014">
    <property type="protein sequence ID" value="KAK2093704.1"/>
    <property type="molecule type" value="Genomic_DNA"/>
</dbReference>
<evidence type="ECO:0000313" key="1">
    <source>
        <dbReference type="EMBL" id="KAK2093704.1"/>
    </source>
</evidence>
<sequence length="68" mass="7381">MVGDQDGEDQSCVIQLGNSELGDTWGQSVVVVIPDVDESRCCWKSGMQPCLSAALAVLLWKMEAVLLR</sequence>
<comment type="caution">
    <text evidence="1">The sequence shown here is derived from an EMBL/GenBank/DDBJ whole genome shotgun (WGS) entry which is preliminary data.</text>
</comment>
<keyword evidence="2" id="KW-1185">Reference proteome</keyword>
<accession>A0ABQ9U9G9</accession>
<proteinExistence type="predicted"/>
<organism evidence="1 2">
    <name type="scientific">Saguinus oedipus</name>
    <name type="common">Cotton-top tamarin</name>
    <name type="synonym">Oedipomidas oedipus</name>
    <dbReference type="NCBI Taxonomy" id="9490"/>
    <lineage>
        <taxon>Eukaryota</taxon>
        <taxon>Metazoa</taxon>
        <taxon>Chordata</taxon>
        <taxon>Craniata</taxon>
        <taxon>Vertebrata</taxon>
        <taxon>Euteleostomi</taxon>
        <taxon>Mammalia</taxon>
        <taxon>Eutheria</taxon>
        <taxon>Euarchontoglires</taxon>
        <taxon>Primates</taxon>
        <taxon>Haplorrhini</taxon>
        <taxon>Platyrrhini</taxon>
        <taxon>Cebidae</taxon>
        <taxon>Callitrichinae</taxon>
        <taxon>Saguinus</taxon>
    </lineage>
</organism>
<name>A0ABQ9U9G9_SAGOE</name>
<evidence type="ECO:0000313" key="2">
    <source>
        <dbReference type="Proteomes" id="UP001266305"/>
    </source>
</evidence>
<dbReference type="Proteomes" id="UP001266305">
    <property type="component" value="Unassembled WGS sequence"/>
</dbReference>
<protein>
    <submittedName>
        <fullName evidence="1">Uncharacterized protein</fullName>
    </submittedName>
</protein>
<reference evidence="1 2" key="1">
    <citation type="submission" date="2023-05" db="EMBL/GenBank/DDBJ databases">
        <title>B98-5 Cell Line De Novo Hybrid Assembly: An Optical Mapping Approach.</title>
        <authorList>
            <person name="Kananen K."/>
            <person name="Auerbach J.A."/>
            <person name="Kautto E."/>
            <person name="Blachly J.S."/>
        </authorList>
    </citation>
    <scope>NUCLEOTIDE SEQUENCE [LARGE SCALE GENOMIC DNA]</scope>
    <source>
        <strain evidence="1">B95-8</strain>
        <tissue evidence="1">Cell line</tissue>
    </source>
</reference>
<gene>
    <name evidence="1" type="ORF">P7K49_027442</name>
</gene>